<dbReference type="GO" id="GO:0009253">
    <property type="term" value="P:peptidoglycan catabolic process"/>
    <property type="evidence" value="ECO:0007669"/>
    <property type="project" value="InterPro"/>
</dbReference>
<evidence type="ECO:0000259" key="4">
    <source>
        <dbReference type="SMART" id="SM00646"/>
    </source>
</evidence>
<dbReference type="Pfam" id="PF01520">
    <property type="entry name" value="Amidase_3"/>
    <property type="match status" value="1"/>
</dbReference>
<dbReference type="PANTHER" id="PTHR30404:SF0">
    <property type="entry name" value="N-ACETYLMURAMOYL-L-ALANINE AMIDASE AMIC"/>
    <property type="match status" value="1"/>
</dbReference>
<dbReference type="RefSeq" id="WP_296939223.1">
    <property type="nucleotide sequence ID" value="NZ_LT599032.1"/>
</dbReference>
<evidence type="ECO:0000256" key="1">
    <source>
        <dbReference type="ARBA" id="ARBA00001561"/>
    </source>
</evidence>
<organism evidence="5">
    <name type="scientific">uncultured Dysgonomonas sp</name>
    <dbReference type="NCBI Taxonomy" id="206096"/>
    <lineage>
        <taxon>Bacteria</taxon>
        <taxon>Pseudomonadati</taxon>
        <taxon>Bacteroidota</taxon>
        <taxon>Bacteroidia</taxon>
        <taxon>Bacteroidales</taxon>
        <taxon>Dysgonomonadaceae</taxon>
        <taxon>Dysgonomonas</taxon>
        <taxon>environmental samples</taxon>
    </lineage>
</organism>
<evidence type="ECO:0000313" key="5">
    <source>
        <dbReference type="EMBL" id="SBV95192.1"/>
    </source>
</evidence>
<dbReference type="PANTHER" id="PTHR30404">
    <property type="entry name" value="N-ACETYLMURAMOYL-L-ALANINE AMIDASE"/>
    <property type="match status" value="1"/>
</dbReference>
<dbReference type="GO" id="GO:0008745">
    <property type="term" value="F:N-acetylmuramoyl-L-alanine amidase activity"/>
    <property type="evidence" value="ECO:0007669"/>
    <property type="project" value="UniProtKB-EC"/>
</dbReference>
<dbReference type="InterPro" id="IPR050695">
    <property type="entry name" value="N-acetylmuramoyl_amidase_3"/>
</dbReference>
<evidence type="ECO:0000256" key="2">
    <source>
        <dbReference type="ARBA" id="ARBA00011901"/>
    </source>
</evidence>
<dbReference type="SMART" id="SM00646">
    <property type="entry name" value="Ami_3"/>
    <property type="match status" value="1"/>
</dbReference>
<dbReference type="SUPFAM" id="SSF53187">
    <property type="entry name" value="Zn-dependent exopeptidases"/>
    <property type="match status" value="1"/>
</dbReference>
<feature type="domain" description="MurNAc-LAA" evidence="4">
    <location>
        <begin position="87"/>
        <end position="247"/>
    </location>
</feature>
<evidence type="ECO:0000256" key="3">
    <source>
        <dbReference type="ARBA" id="ARBA00022801"/>
    </source>
</evidence>
<dbReference type="GO" id="GO:0030288">
    <property type="term" value="C:outer membrane-bounded periplasmic space"/>
    <property type="evidence" value="ECO:0007669"/>
    <property type="project" value="TreeGrafter"/>
</dbReference>
<reference evidence="5" key="1">
    <citation type="submission" date="2016-04" db="EMBL/GenBank/DDBJ databases">
        <authorList>
            <person name="Evans L.H."/>
            <person name="Alamgir A."/>
            <person name="Owens N."/>
            <person name="Weber N.D."/>
            <person name="Virtaneva K."/>
            <person name="Barbian K."/>
            <person name="Babar A."/>
            <person name="Rosenke K."/>
        </authorList>
    </citation>
    <scope>NUCLEOTIDE SEQUENCE</scope>
    <source>
        <strain evidence="5">86-1</strain>
    </source>
</reference>
<dbReference type="AlphaFoldDB" id="A0A212J6W6"/>
<keyword evidence="3" id="KW-0378">Hydrolase</keyword>
<accession>A0A212J6W6</accession>
<dbReference type="InterPro" id="IPR002508">
    <property type="entry name" value="MurNAc-LAA_cat"/>
</dbReference>
<dbReference type="EMBL" id="FLUM01000001">
    <property type="protein sequence ID" value="SBV95192.1"/>
    <property type="molecule type" value="Genomic_DNA"/>
</dbReference>
<gene>
    <name evidence="5" type="ORF">KL86DYS1_11328</name>
</gene>
<name>A0A212J6W6_9BACT</name>
<dbReference type="Gene3D" id="3.40.630.40">
    <property type="entry name" value="Zn-dependent exopeptidases"/>
    <property type="match status" value="1"/>
</dbReference>
<sequence>MKRFFILFVYIFAFLGIIVAADSKFVVVIDAGHGGKDGGAVRGIYKEKDINLGVAKTLGELIEANFNDVKVVYTRKTDVFVDLDKRTQIANRAKANLFISIHTNSTAAKTTNASGADTYILGLARSAENLEVAKRENSVILLEDNYTSKYEGFDPNSTESYIIFEFMSNKYMEQSLQFADYIQKDFKSIAKRTDRGVRQAGFLVLRKTSMPSVLIELGFINNQAEAKYLSSRLGQRAMATAIYSGFKKYKREFDKKQGRYVAAPDKSELLDDIAIDEAIVKEKVAVEDTYIVEDTDTPVVKESARVKNMVAAPKKREQTPKKIGETTRNIAETSTKENSTVTKNVSNKVEYRVQFLVSPKKLPDTSKEFKGLSPIMFYKDGNSYKYTCGSTTDYNEIIKIQRQVRAKFKDAFVVKFRNGERIK</sequence>
<proteinExistence type="predicted"/>
<dbReference type="FunFam" id="3.40.630.40:FF:000005">
    <property type="entry name" value="N-acetylmuramoyl-L-alanine amidase (AmiA)"/>
    <property type="match status" value="1"/>
</dbReference>
<dbReference type="EC" id="3.5.1.28" evidence="2"/>
<dbReference type="CDD" id="cd02696">
    <property type="entry name" value="MurNAc-LAA"/>
    <property type="match status" value="1"/>
</dbReference>
<comment type="catalytic activity">
    <reaction evidence="1">
        <text>Hydrolyzes the link between N-acetylmuramoyl residues and L-amino acid residues in certain cell-wall glycopeptides.</text>
        <dbReference type="EC" id="3.5.1.28"/>
    </reaction>
</comment>
<protein>
    <recommendedName>
        <fullName evidence="2">N-acetylmuramoyl-L-alanine amidase</fullName>
        <ecNumber evidence="2">3.5.1.28</ecNumber>
    </recommendedName>
</protein>